<keyword evidence="3 5" id="KW-1133">Transmembrane helix</keyword>
<keyword evidence="2 5" id="KW-0812">Transmembrane</keyword>
<keyword evidence="4 5" id="KW-0472">Membrane</keyword>
<evidence type="ECO:0000256" key="5">
    <source>
        <dbReference type="SAM" id="Phobius"/>
    </source>
</evidence>
<evidence type="ECO:0000256" key="4">
    <source>
        <dbReference type="ARBA" id="ARBA00023136"/>
    </source>
</evidence>
<evidence type="ECO:0000313" key="6">
    <source>
        <dbReference type="EMBL" id="CAF9915493.1"/>
    </source>
</evidence>
<keyword evidence="7" id="KW-1185">Reference proteome</keyword>
<reference evidence="6" key="1">
    <citation type="submission" date="2021-03" db="EMBL/GenBank/DDBJ databases">
        <authorList>
            <person name="Tagirdzhanova G."/>
        </authorList>
    </citation>
    <scope>NUCLEOTIDE SEQUENCE</scope>
</reference>
<dbReference type="Proteomes" id="UP000664169">
    <property type="component" value="Unassembled WGS sequence"/>
</dbReference>
<dbReference type="PANTHER" id="PTHR10989:SF16">
    <property type="entry name" value="AT02829P-RELATED"/>
    <property type="match status" value="1"/>
</dbReference>
<gene>
    <name evidence="6" type="ORF">GOMPHAMPRED_000775</name>
</gene>
<feature type="transmembrane region" description="Helical" evidence="5">
    <location>
        <begin position="25"/>
        <end position="43"/>
    </location>
</feature>
<dbReference type="PANTHER" id="PTHR10989">
    <property type="entry name" value="ANDROGEN-INDUCED PROTEIN 1-RELATED"/>
    <property type="match status" value="1"/>
</dbReference>
<comment type="caution">
    <text evidence="6">The sequence shown here is derived from an EMBL/GenBank/DDBJ whole genome shotgun (WGS) entry which is preliminary data.</text>
</comment>
<comment type="subcellular location">
    <subcellularLocation>
        <location evidence="1">Endomembrane system</location>
        <topology evidence="1">Multi-pass membrane protein</topology>
    </subcellularLocation>
</comment>
<dbReference type="AlphaFoldDB" id="A0A8H3F4F6"/>
<sequence>MSVVDNVVERHPLQRMASPSRQASFVLHLLGILSFSLSFKFLVDNPNPANESYGWHFQYLTIIGLALAYMTFVVGVLADITSSRSLFLVKNALLFCSAPLETLISILYWSLRIIDKRLVLPEWGEMDPVADIGFHAIPSLLLATDMLFFSPPWTLGTLPAMGISVVIAFAYWFWIEACYQQNGWYPYPIFELATTSQRITLFLGSAALMTLSASLLSFVYHRVNGSGLERPGNIKPKRT</sequence>
<protein>
    <recommendedName>
        <fullName evidence="8">Integral membrane protein</fullName>
    </recommendedName>
</protein>
<dbReference type="Pfam" id="PF04750">
    <property type="entry name" value="Far-17a_AIG1"/>
    <property type="match status" value="1"/>
</dbReference>
<dbReference type="GO" id="GO:0012505">
    <property type="term" value="C:endomembrane system"/>
    <property type="evidence" value="ECO:0007669"/>
    <property type="project" value="UniProtKB-SubCell"/>
</dbReference>
<feature type="transmembrane region" description="Helical" evidence="5">
    <location>
        <begin position="155"/>
        <end position="175"/>
    </location>
</feature>
<proteinExistence type="predicted"/>
<organism evidence="6 7">
    <name type="scientific">Gomphillus americanus</name>
    <dbReference type="NCBI Taxonomy" id="1940652"/>
    <lineage>
        <taxon>Eukaryota</taxon>
        <taxon>Fungi</taxon>
        <taxon>Dikarya</taxon>
        <taxon>Ascomycota</taxon>
        <taxon>Pezizomycotina</taxon>
        <taxon>Lecanoromycetes</taxon>
        <taxon>OSLEUM clade</taxon>
        <taxon>Ostropomycetidae</taxon>
        <taxon>Ostropales</taxon>
        <taxon>Graphidaceae</taxon>
        <taxon>Gomphilloideae</taxon>
        <taxon>Gomphillus</taxon>
    </lineage>
</organism>
<feature type="transmembrane region" description="Helical" evidence="5">
    <location>
        <begin position="92"/>
        <end position="109"/>
    </location>
</feature>
<evidence type="ECO:0000256" key="2">
    <source>
        <dbReference type="ARBA" id="ARBA00022692"/>
    </source>
</evidence>
<dbReference type="InterPro" id="IPR006838">
    <property type="entry name" value="ADTRP_AIG1"/>
</dbReference>
<feature type="transmembrane region" description="Helical" evidence="5">
    <location>
        <begin position="55"/>
        <end position="80"/>
    </location>
</feature>
<dbReference type="OrthoDB" id="1898221at2759"/>
<dbReference type="EMBL" id="CAJPDQ010000010">
    <property type="protein sequence ID" value="CAF9915493.1"/>
    <property type="molecule type" value="Genomic_DNA"/>
</dbReference>
<evidence type="ECO:0008006" key="8">
    <source>
        <dbReference type="Google" id="ProtNLM"/>
    </source>
</evidence>
<evidence type="ECO:0000256" key="3">
    <source>
        <dbReference type="ARBA" id="ARBA00022989"/>
    </source>
</evidence>
<feature type="transmembrane region" description="Helical" evidence="5">
    <location>
        <begin position="199"/>
        <end position="220"/>
    </location>
</feature>
<name>A0A8H3F4F6_9LECA</name>
<evidence type="ECO:0000256" key="1">
    <source>
        <dbReference type="ARBA" id="ARBA00004127"/>
    </source>
</evidence>
<dbReference type="GO" id="GO:0016020">
    <property type="term" value="C:membrane"/>
    <property type="evidence" value="ECO:0007669"/>
    <property type="project" value="InterPro"/>
</dbReference>
<evidence type="ECO:0000313" key="7">
    <source>
        <dbReference type="Proteomes" id="UP000664169"/>
    </source>
</evidence>
<accession>A0A8H3F4F6</accession>